<feature type="region of interest" description="Disordered" evidence="2">
    <location>
        <begin position="75"/>
        <end position="99"/>
    </location>
</feature>
<name>A0A3D9ZJM1_9ACTN</name>
<keyword evidence="5" id="KW-1185">Reference proteome</keyword>
<accession>A0A3D9ZJM1</accession>
<feature type="transmembrane region" description="Helical" evidence="3">
    <location>
        <begin position="209"/>
        <end position="228"/>
    </location>
</feature>
<proteinExistence type="predicted"/>
<organism evidence="4 5">
    <name type="scientific">Asanoa ferruginea</name>
    <dbReference type="NCBI Taxonomy" id="53367"/>
    <lineage>
        <taxon>Bacteria</taxon>
        <taxon>Bacillati</taxon>
        <taxon>Actinomycetota</taxon>
        <taxon>Actinomycetes</taxon>
        <taxon>Micromonosporales</taxon>
        <taxon>Micromonosporaceae</taxon>
        <taxon>Asanoa</taxon>
    </lineage>
</organism>
<gene>
    <name evidence="4" type="ORF">DFJ67_3582</name>
</gene>
<dbReference type="EMBL" id="QUMQ01000001">
    <property type="protein sequence ID" value="REF97578.1"/>
    <property type="molecule type" value="Genomic_DNA"/>
</dbReference>
<keyword evidence="3" id="KW-0472">Membrane</keyword>
<keyword evidence="3" id="KW-0812">Transmembrane</keyword>
<dbReference type="AlphaFoldDB" id="A0A3D9ZJM1"/>
<evidence type="ECO:0000256" key="3">
    <source>
        <dbReference type="SAM" id="Phobius"/>
    </source>
</evidence>
<evidence type="ECO:0000256" key="2">
    <source>
        <dbReference type="SAM" id="MobiDB-lite"/>
    </source>
</evidence>
<protein>
    <submittedName>
        <fullName evidence="4">Uncharacterized protein</fullName>
    </submittedName>
</protein>
<feature type="coiled-coil region" evidence="1">
    <location>
        <begin position="33"/>
        <end position="60"/>
    </location>
</feature>
<evidence type="ECO:0000256" key="1">
    <source>
        <dbReference type="SAM" id="Coils"/>
    </source>
</evidence>
<evidence type="ECO:0000313" key="5">
    <source>
        <dbReference type="Proteomes" id="UP000256913"/>
    </source>
</evidence>
<reference evidence="4 5" key="1">
    <citation type="submission" date="2018-08" db="EMBL/GenBank/DDBJ databases">
        <title>Sequencing the genomes of 1000 actinobacteria strains.</title>
        <authorList>
            <person name="Klenk H.-P."/>
        </authorList>
    </citation>
    <scope>NUCLEOTIDE SEQUENCE [LARGE SCALE GENOMIC DNA]</scope>
    <source>
        <strain evidence="4 5">DSM 44099</strain>
    </source>
</reference>
<dbReference type="Proteomes" id="UP000256913">
    <property type="component" value="Unassembled WGS sequence"/>
</dbReference>
<evidence type="ECO:0000313" key="4">
    <source>
        <dbReference type="EMBL" id="REF97578.1"/>
    </source>
</evidence>
<feature type="transmembrane region" description="Helical" evidence="3">
    <location>
        <begin position="140"/>
        <end position="164"/>
    </location>
</feature>
<feature type="transmembrane region" description="Helical" evidence="3">
    <location>
        <begin position="176"/>
        <end position="197"/>
    </location>
</feature>
<keyword evidence="1" id="KW-0175">Coiled coil</keyword>
<keyword evidence="3" id="KW-1133">Transmembrane helix</keyword>
<sequence length="229" mass="23674">MTDYRSLMSELASTSTRRATALAAAERAYHDGMAAAAAELRRAEAEADECDRRAAAAASAVVEVDREAERLWSDLQRTRAWPGQRPGSAPEPAPATAQPPLDFDDDASAALLTRVAHQIHGGPPRIGIGLSGKLPVLVPALLPMLGAATTAVVALLASALLALANLDPPGAGIVRLAGGMAYFASPFAGIPVASRWARHRWSARLDTGAVAMIVLGGLCALCAVIITLA</sequence>
<dbReference type="RefSeq" id="WP_116069005.1">
    <property type="nucleotide sequence ID" value="NZ_BONB01000017.1"/>
</dbReference>
<comment type="caution">
    <text evidence="4">The sequence shown here is derived from an EMBL/GenBank/DDBJ whole genome shotgun (WGS) entry which is preliminary data.</text>
</comment>